<evidence type="ECO:0000259" key="14">
    <source>
        <dbReference type="PROSITE" id="PS51826"/>
    </source>
</evidence>
<dbReference type="InterPro" id="IPR036625">
    <property type="entry name" value="E3-bd_dom_sf"/>
</dbReference>
<evidence type="ECO:0000256" key="12">
    <source>
        <dbReference type="SAM" id="MobiDB-lite"/>
    </source>
</evidence>
<dbReference type="PANTHER" id="PTHR43416">
    <property type="entry name" value="DIHYDROLIPOYLLYSINE-RESIDUE SUCCINYLTRANSFERASE COMPONENT OF 2-OXOGLUTARATE DEHYDROGENASE COMPLEX, MITOCHONDRIAL-RELATED"/>
    <property type="match status" value="1"/>
</dbReference>
<dbReference type="RefSeq" id="WP_183274869.1">
    <property type="nucleotide sequence ID" value="NZ_JACHXV010000003.1"/>
</dbReference>
<keyword evidence="6 11" id="KW-0816">Tricarboxylic acid cycle</keyword>
<evidence type="ECO:0000259" key="13">
    <source>
        <dbReference type="PROSITE" id="PS50968"/>
    </source>
</evidence>
<dbReference type="Proteomes" id="UP000557688">
    <property type="component" value="Unassembled WGS sequence"/>
</dbReference>
<dbReference type="AlphaFoldDB" id="A0A839UWZ7"/>
<dbReference type="InterPro" id="IPR004167">
    <property type="entry name" value="PSBD"/>
</dbReference>
<evidence type="ECO:0000313" key="15">
    <source>
        <dbReference type="EMBL" id="MBB3173185.1"/>
    </source>
</evidence>
<name>A0A839UWZ7_9PROT</name>
<comment type="pathway">
    <text evidence="2 11">Amino-acid degradation; L-lysine degradation via saccharopine pathway; glutaryl-CoA from L-lysine: step 6/6.</text>
</comment>
<dbReference type="Pfam" id="PF00364">
    <property type="entry name" value="Biotin_lipoyl"/>
    <property type="match status" value="1"/>
</dbReference>
<evidence type="ECO:0000256" key="4">
    <source>
        <dbReference type="ARBA" id="ARBA00012945"/>
    </source>
</evidence>
<comment type="function">
    <text evidence="1 11">E2 component of the 2-oxoglutarate dehydrogenase (OGDH) complex which catalyzes the second step in the conversion of 2-oxoglutarate to succinyl-CoA and CO(2).</text>
</comment>
<dbReference type="SUPFAM" id="SSF52777">
    <property type="entry name" value="CoA-dependent acyltransferases"/>
    <property type="match status" value="1"/>
</dbReference>
<evidence type="ECO:0000256" key="11">
    <source>
        <dbReference type="RuleBase" id="RU361138"/>
    </source>
</evidence>
<dbReference type="Gene3D" id="3.30.559.10">
    <property type="entry name" value="Chloramphenicol acetyltransferase-like domain"/>
    <property type="match status" value="1"/>
</dbReference>
<comment type="similarity">
    <text evidence="3 11">Belongs to the 2-oxoacid dehydrogenase family.</text>
</comment>
<dbReference type="InterPro" id="IPR050537">
    <property type="entry name" value="2-oxoacid_dehydrogenase"/>
</dbReference>
<dbReference type="UniPathway" id="UPA00868">
    <property type="reaction ID" value="UER00840"/>
</dbReference>
<evidence type="ECO:0000256" key="5">
    <source>
        <dbReference type="ARBA" id="ARBA00019511"/>
    </source>
</evidence>
<dbReference type="CDD" id="cd06849">
    <property type="entry name" value="lipoyl_domain"/>
    <property type="match status" value="1"/>
</dbReference>
<evidence type="ECO:0000256" key="8">
    <source>
        <dbReference type="ARBA" id="ARBA00022823"/>
    </source>
</evidence>
<dbReference type="Gene3D" id="2.40.50.100">
    <property type="match status" value="1"/>
</dbReference>
<dbReference type="Pfam" id="PF02817">
    <property type="entry name" value="E3_binding"/>
    <property type="match status" value="1"/>
</dbReference>
<dbReference type="InterPro" id="IPR001078">
    <property type="entry name" value="2-oxoacid_DH_actylTfrase"/>
</dbReference>
<feature type="domain" description="Lipoyl-binding" evidence="13">
    <location>
        <begin position="2"/>
        <end position="77"/>
    </location>
</feature>
<dbReference type="PROSITE" id="PS51826">
    <property type="entry name" value="PSBD"/>
    <property type="match status" value="1"/>
</dbReference>
<reference evidence="15 16" key="1">
    <citation type="submission" date="2020-08" db="EMBL/GenBank/DDBJ databases">
        <title>Genomic Encyclopedia of Type Strains, Phase III (KMG-III): the genomes of soil and plant-associated and newly described type strains.</title>
        <authorList>
            <person name="Whitman W."/>
        </authorList>
    </citation>
    <scope>NUCLEOTIDE SEQUENCE [LARGE SCALE GENOMIC DNA]</scope>
    <source>
        <strain evidence="15 16">CECT 8088</strain>
    </source>
</reference>
<dbReference type="PROSITE" id="PS50968">
    <property type="entry name" value="BIOTINYL_LIPOYL"/>
    <property type="match status" value="1"/>
</dbReference>
<dbReference type="EC" id="2.3.1.61" evidence="4 11"/>
<dbReference type="InterPro" id="IPR011053">
    <property type="entry name" value="Single_hybrid_motif"/>
</dbReference>
<dbReference type="Pfam" id="PF00198">
    <property type="entry name" value="2-oxoacid_dh"/>
    <property type="match status" value="1"/>
</dbReference>
<evidence type="ECO:0000256" key="7">
    <source>
        <dbReference type="ARBA" id="ARBA00022679"/>
    </source>
</evidence>
<sequence>MSAEIKVPTLGESVTSATIARWLKQPGESVSVDEPVVELETDKASVEVAAPSAGVLGDHAASEGDDVAVGALLATVEEGAGEEGGGKPAPKPQAKSAAKPAPKPAPKAEAKAETPGTDLPVTETPVTGSGAPAPVTPAREAAKPAPGINAPPRASGPVSRPATPPADQARDGGASPSSLGSPPAFPSAAKLMRENDVGADAIGAGSGKGGRVTKGDVLSFLGQGTAPRPAAASAPKTPRADDPRDERVKMTRLRSTIAARLKEAQATAAILTTFNEVDMSAAQALRAEFRERFEKRHGVKLGYMSIFARAVIAALREFPALNAELDGDEIVYRSYVNLGIAVGAEQGLVVPVLRDAQDLGFADIEKRVAELGRRARDGKLGLDDLTGGTFSITNGGIFGSLMSTPILNAPQSGILGMHKIVDRPVAIDGRVEIRPMMYLALSYDHRIVDGRGAVGFLVRVKELVEDPRGLLLDL</sequence>
<keyword evidence="7 11" id="KW-0808">Transferase</keyword>
<evidence type="ECO:0000256" key="2">
    <source>
        <dbReference type="ARBA" id="ARBA00005145"/>
    </source>
</evidence>
<evidence type="ECO:0000256" key="10">
    <source>
        <dbReference type="ARBA" id="ARBA00052761"/>
    </source>
</evidence>
<evidence type="ECO:0000313" key="16">
    <source>
        <dbReference type="Proteomes" id="UP000557688"/>
    </source>
</evidence>
<dbReference type="SUPFAM" id="SSF51230">
    <property type="entry name" value="Single hybrid motif"/>
    <property type="match status" value="1"/>
</dbReference>
<protein>
    <recommendedName>
        <fullName evidence="5 11">Dihydrolipoyllysine-residue succinyltransferase component of 2-oxoglutarate dehydrogenase complex</fullName>
        <ecNumber evidence="4 11">2.3.1.61</ecNumber>
    </recommendedName>
    <alternativeName>
        <fullName evidence="11">2-oxoglutarate dehydrogenase complex component E2</fullName>
    </alternativeName>
</protein>
<dbReference type="Gene3D" id="4.10.320.10">
    <property type="entry name" value="E3-binding domain"/>
    <property type="match status" value="1"/>
</dbReference>
<keyword evidence="9 11" id="KW-0012">Acyltransferase</keyword>
<dbReference type="EMBL" id="JACHXV010000003">
    <property type="protein sequence ID" value="MBB3173185.1"/>
    <property type="molecule type" value="Genomic_DNA"/>
</dbReference>
<evidence type="ECO:0000256" key="9">
    <source>
        <dbReference type="ARBA" id="ARBA00023315"/>
    </source>
</evidence>
<accession>A0A839UWZ7</accession>
<keyword evidence="8 11" id="KW-0450">Lipoyl</keyword>
<evidence type="ECO:0000256" key="1">
    <source>
        <dbReference type="ARBA" id="ARBA00004052"/>
    </source>
</evidence>
<comment type="catalytic activity">
    <reaction evidence="10 11">
        <text>N(6)-[(R)-dihydrolipoyl]-L-lysyl-[protein] + succinyl-CoA = N(6)-[(R)-S(8)-succinyldihydrolipoyl]-L-lysyl-[protein] + CoA</text>
        <dbReference type="Rhea" id="RHEA:15213"/>
        <dbReference type="Rhea" id="RHEA-COMP:10475"/>
        <dbReference type="Rhea" id="RHEA-COMP:20092"/>
        <dbReference type="ChEBI" id="CHEBI:57287"/>
        <dbReference type="ChEBI" id="CHEBI:57292"/>
        <dbReference type="ChEBI" id="CHEBI:83100"/>
        <dbReference type="ChEBI" id="CHEBI:83120"/>
        <dbReference type="EC" id="2.3.1.61"/>
    </reaction>
</comment>
<comment type="cofactor">
    <cofactor evidence="11">
        <name>(R)-lipoate</name>
        <dbReference type="ChEBI" id="CHEBI:83088"/>
    </cofactor>
    <text evidence="11">Binds 1 lipoyl cofactor covalently.</text>
</comment>
<dbReference type="InterPro" id="IPR023213">
    <property type="entry name" value="CAT-like_dom_sf"/>
</dbReference>
<dbReference type="GO" id="GO:0004149">
    <property type="term" value="F:dihydrolipoyllysine-residue succinyltransferase activity"/>
    <property type="evidence" value="ECO:0007669"/>
    <property type="project" value="UniProtKB-UniRule"/>
</dbReference>
<dbReference type="InterPro" id="IPR003016">
    <property type="entry name" value="2-oxoA_DH_lipoyl-BS"/>
</dbReference>
<gene>
    <name evidence="15" type="ORF">FHR90_001003</name>
</gene>
<dbReference type="NCBIfam" id="TIGR01347">
    <property type="entry name" value="sucB"/>
    <property type="match status" value="1"/>
</dbReference>
<keyword evidence="16" id="KW-1185">Reference proteome</keyword>
<organism evidence="15 16">
    <name type="scientific">Endobacter medicaginis</name>
    <dbReference type="NCBI Taxonomy" id="1181271"/>
    <lineage>
        <taxon>Bacteria</taxon>
        <taxon>Pseudomonadati</taxon>
        <taxon>Pseudomonadota</taxon>
        <taxon>Alphaproteobacteria</taxon>
        <taxon>Acetobacterales</taxon>
        <taxon>Acetobacteraceae</taxon>
        <taxon>Endobacter</taxon>
    </lineage>
</organism>
<feature type="region of interest" description="Disordered" evidence="12">
    <location>
        <begin position="74"/>
        <end position="187"/>
    </location>
</feature>
<dbReference type="PROSITE" id="PS00189">
    <property type="entry name" value="LIPOYL"/>
    <property type="match status" value="1"/>
</dbReference>
<dbReference type="SUPFAM" id="SSF47005">
    <property type="entry name" value="Peripheral subunit-binding domain of 2-oxo acid dehydrogenase complex"/>
    <property type="match status" value="1"/>
</dbReference>
<dbReference type="GO" id="GO:0006099">
    <property type="term" value="P:tricarboxylic acid cycle"/>
    <property type="evidence" value="ECO:0007669"/>
    <property type="project" value="UniProtKB-UniRule"/>
</dbReference>
<evidence type="ECO:0000256" key="6">
    <source>
        <dbReference type="ARBA" id="ARBA00022532"/>
    </source>
</evidence>
<dbReference type="InterPro" id="IPR000089">
    <property type="entry name" value="Biotin_lipoyl"/>
</dbReference>
<dbReference type="PANTHER" id="PTHR43416:SF5">
    <property type="entry name" value="DIHYDROLIPOYLLYSINE-RESIDUE SUCCINYLTRANSFERASE COMPONENT OF 2-OXOGLUTARATE DEHYDROGENASE COMPLEX, MITOCHONDRIAL"/>
    <property type="match status" value="1"/>
</dbReference>
<dbReference type="GO" id="GO:0045252">
    <property type="term" value="C:oxoglutarate dehydrogenase complex"/>
    <property type="evidence" value="ECO:0007669"/>
    <property type="project" value="UniProtKB-UniRule"/>
</dbReference>
<evidence type="ECO:0000256" key="3">
    <source>
        <dbReference type="ARBA" id="ARBA00007317"/>
    </source>
</evidence>
<comment type="caution">
    <text evidence="15">The sequence shown here is derived from an EMBL/GenBank/DDBJ whole genome shotgun (WGS) entry which is preliminary data.</text>
</comment>
<dbReference type="InterPro" id="IPR006255">
    <property type="entry name" value="SucB"/>
</dbReference>
<feature type="domain" description="Peripheral subunit-binding (PSBD)" evidence="14">
    <location>
        <begin position="183"/>
        <end position="221"/>
    </location>
</feature>
<dbReference type="GO" id="GO:0033512">
    <property type="term" value="P:L-lysine catabolic process to acetyl-CoA via saccharopine"/>
    <property type="evidence" value="ECO:0007669"/>
    <property type="project" value="UniProtKB-UniRule"/>
</dbReference>
<dbReference type="NCBIfam" id="NF004309">
    <property type="entry name" value="PRK05704.1"/>
    <property type="match status" value="1"/>
</dbReference>
<dbReference type="GO" id="GO:0005829">
    <property type="term" value="C:cytosol"/>
    <property type="evidence" value="ECO:0007669"/>
    <property type="project" value="TreeGrafter"/>
</dbReference>
<proteinExistence type="inferred from homology"/>
<feature type="compositionally biased region" description="Low complexity" evidence="12">
    <location>
        <begin position="172"/>
        <end position="187"/>
    </location>
</feature>
<feature type="region of interest" description="Disordered" evidence="12">
    <location>
        <begin position="220"/>
        <end position="245"/>
    </location>
</feature>